<sequence length="102" mass="11310">MEFYLIQFGNEFRELGDVTGLILMLSMIGMVSFVIVAAVQMLNPNTPNPLGWSSVAIPFGACVFNAIICFLLVFFGLGLWALVWSSILNYVSYLKYSSKVNS</sequence>
<comment type="caution">
    <text evidence="2">The sequence shown here is derived from an EMBL/GenBank/DDBJ whole genome shotgun (WGS) entry which is preliminary data.</text>
</comment>
<dbReference type="AlphaFoldDB" id="A0ABD7SRR6"/>
<keyword evidence="1" id="KW-0812">Transmembrane</keyword>
<keyword evidence="1" id="KW-0472">Membrane</keyword>
<evidence type="ECO:0000313" key="2">
    <source>
        <dbReference type="EMBL" id="TXX67206.1"/>
    </source>
</evidence>
<name>A0ABD7SRR6_VIBCL</name>
<organism evidence="2 3">
    <name type="scientific">Vibrio cholerae</name>
    <dbReference type="NCBI Taxonomy" id="666"/>
    <lineage>
        <taxon>Bacteria</taxon>
        <taxon>Pseudomonadati</taxon>
        <taxon>Pseudomonadota</taxon>
        <taxon>Gammaproteobacteria</taxon>
        <taxon>Vibrionales</taxon>
        <taxon>Vibrionaceae</taxon>
        <taxon>Vibrio</taxon>
    </lineage>
</organism>
<accession>A0ABD7SRR6</accession>
<gene>
    <name evidence="2" type="ORF">FXF03_01145</name>
</gene>
<dbReference type="Proteomes" id="UP000323819">
    <property type="component" value="Unassembled WGS sequence"/>
</dbReference>
<proteinExistence type="predicted"/>
<keyword evidence="1" id="KW-1133">Transmembrane helix</keyword>
<dbReference type="EMBL" id="VSIJ01000005">
    <property type="protein sequence ID" value="TXX67206.1"/>
    <property type="molecule type" value="Genomic_DNA"/>
</dbReference>
<evidence type="ECO:0000313" key="3">
    <source>
        <dbReference type="Proteomes" id="UP000323819"/>
    </source>
</evidence>
<reference evidence="2 3" key="1">
    <citation type="submission" date="2019-06" db="EMBL/GenBank/DDBJ databases">
        <title>Vibrio cholerae phylogeny based on whole-genome sequencing reveals genetic diversity and population strucutre.</title>
        <authorList>
            <person name="Zhiqiu Y."/>
            <person name="Bin L."/>
            <person name="Lingyan J."/>
        </authorList>
    </citation>
    <scope>NUCLEOTIDE SEQUENCE [LARGE SCALE GENOMIC DNA]</scope>
    <source>
        <strain evidence="2 3">N2814</strain>
    </source>
</reference>
<dbReference type="RefSeq" id="WP_148521343.1">
    <property type="nucleotide sequence ID" value="NZ_JBBBZX010000080.1"/>
</dbReference>
<protein>
    <submittedName>
        <fullName evidence="2">Uncharacterized protein</fullName>
    </submittedName>
</protein>
<feature type="transmembrane region" description="Helical" evidence="1">
    <location>
        <begin position="55"/>
        <end position="83"/>
    </location>
</feature>
<feature type="transmembrane region" description="Helical" evidence="1">
    <location>
        <begin position="21"/>
        <end position="43"/>
    </location>
</feature>
<evidence type="ECO:0000256" key="1">
    <source>
        <dbReference type="SAM" id="Phobius"/>
    </source>
</evidence>